<dbReference type="PROSITE" id="PS01126">
    <property type="entry name" value="EF_TS_1"/>
    <property type="match status" value="1"/>
</dbReference>
<evidence type="ECO:0000256" key="6">
    <source>
        <dbReference type="ARBA" id="ARBA00022917"/>
    </source>
</evidence>
<proteinExistence type="inferred from homology"/>
<evidence type="ECO:0000256" key="4">
    <source>
        <dbReference type="ARBA" id="ARBA00022490"/>
    </source>
</evidence>
<evidence type="ECO:0000256" key="5">
    <source>
        <dbReference type="ARBA" id="ARBA00022768"/>
    </source>
</evidence>
<evidence type="ECO:0000256" key="3">
    <source>
        <dbReference type="ARBA" id="ARBA00016956"/>
    </source>
</evidence>
<keyword evidence="4 8" id="KW-0963">Cytoplasm</keyword>
<dbReference type="InterPro" id="IPR036402">
    <property type="entry name" value="EF-Ts_dimer_sf"/>
</dbReference>
<comment type="subcellular location">
    <subcellularLocation>
        <location evidence="1 8 10">Cytoplasm</location>
    </subcellularLocation>
</comment>
<sequence>MYTPVAADVAKLRNTTGAGMMDCKKALVEAEGDFDKAIEILRKKGQKVAANRADRESSEGAVIAKVNADNTKGAVISLNCETDFVAKGEAFIKLANDLAEKALEFSTKEELLASDYEGISVSEKLIEQTGVIGEKIEIGAFEKIEGPFLGAYIHAGNKIAAITALSANVEGGAEAARNISMQVASMSPEVLSYKEFSPEFVAAETDARIATIQKDNEELVRLGKPLKNVPKYVSYSQLSEEVLKQAEEDAKAELKAEGKPEQIWDKILPGKLQRFISDNTSLDQEKALLDQNYIKDGDLKVADYVKSVNPELEVVKFVRVSL</sequence>
<dbReference type="EMBL" id="CP136426">
    <property type="protein sequence ID" value="WOC51628.1"/>
    <property type="molecule type" value="Genomic_DNA"/>
</dbReference>
<dbReference type="KEGG" id="bpor:BPO_0981"/>
<evidence type="ECO:0000256" key="10">
    <source>
        <dbReference type="RuleBase" id="RU000643"/>
    </source>
</evidence>
<dbReference type="GO" id="GO:0005737">
    <property type="term" value="C:cytoplasm"/>
    <property type="evidence" value="ECO:0007669"/>
    <property type="project" value="UniProtKB-SubCell"/>
</dbReference>
<dbReference type="AlphaFoldDB" id="A0AAU0F1H1"/>
<reference evidence="12" key="1">
    <citation type="submission" date="2023-10" db="EMBL/GenBank/DDBJ databases">
        <title>Characterization and whole genome sequencing of a novel strain of Bergeyella porcorum QD2021 isolated from pig.</title>
        <authorList>
            <person name="Liu G."/>
            <person name="Chen C."/>
            <person name="Han X."/>
        </authorList>
    </citation>
    <scope>NUCLEOTIDE SEQUENCE</scope>
    <source>
        <strain evidence="12">QD2021</strain>
    </source>
</reference>
<dbReference type="SUPFAM" id="SSF46934">
    <property type="entry name" value="UBA-like"/>
    <property type="match status" value="1"/>
</dbReference>
<evidence type="ECO:0000313" key="13">
    <source>
        <dbReference type="Proteomes" id="UP001432059"/>
    </source>
</evidence>
<dbReference type="NCBIfam" id="TIGR00116">
    <property type="entry name" value="tsf"/>
    <property type="match status" value="1"/>
</dbReference>
<dbReference type="GO" id="GO:0003746">
    <property type="term" value="F:translation elongation factor activity"/>
    <property type="evidence" value="ECO:0007669"/>
    <property type="project" value="UniProtKB-UniRule"/>
</dbReference>
<comment type="similarity">
    <text evidence="2 8 9">Belongs to the EF-Ts family.</text>
</comment>
<dbReference type="Gene3D" id="1.10.286.20">
    <property type="match status" value="1"/>
</dbReference>
<dbReference type="FunFam" id="1.10.8.10:FF:000001">
    <property type="entry name" value="Elongation factor Ts"/>
    <property type="match status" value="1"/>
</dbReference>
<dbReference type="RefSeq" id="WP_327985228.1">
    <property type="nucleotide sequence ID" value="NZ_CP136426.1"/>
</dbReference>
<dbReference type="InterPro" id="IPR009060">
    <property type="entry name" value="UBA-like_sf"/>
</dbReference>
<keyword evidence="6 8" id="KW-0648">Protein biosynthesis</keyword>
<dbReference type="PANTHER" id="PTHR11741">
    <property type="entry name" value="ELONGATION FACTOR TS"/>
    <property type="match status" value="1"/>
</dbReference>
<evidence type="ECO:0000256" key="9">
    <source>
        <dbReference type="RuleBase" id="RU000642"/>
    </source>
</evidence>
<dbReference type="InterPro" id="IPR014039">
    <property type="entry name" value="Transl_elong_EFTs/EF1B_dimer"/>
</dbReference>
<evidence type="ECO:0000256" key="2">
    <source>
        <dbReference type="ARBA" id="ARBA00005532"/>
    </source>
</evidence>
<evidence type="ECO:0000256" key="8">
    <source>
        <dbReference type="HAMAP-Rule" id="MF_00050"/>
    </source>
</evidence>
<feature type="domain" description="Translation elongation factor EFTs/EF1B dimerisation" evidence="11">
    <location>
        <begin position="73"/>
        <end position="215"/>
    </location>
</feature>
<dbReference type="Pfam" id="PF00889">
    <property type="entry name" value="EF_TS"/>
    <property type="match status" value="2"/>
</dbReference>
<accession>A0AAU0F1H1</accession>
<dbReference type="Gene3D" id="3.30.479.20">
    <property type="entry name" value="Elongation factor Ts, dimerisation domain"/>
    <property type="match status" value="2"/>
</dbReference>
<evidence type="ECO:0000259" key="11">
    <source>
        <dbReference type="Pfam" id="PF00889"/>
    </source>
</evidence>
<dbReference type="PANTHER" id="PTHR11741:SF0">
    <property type="entry name" value="ELONGATION FACTOR TS, MITOCHONDRIAL"/>
    <property type="match status" value="1"/>
</dbReference>
<dbReference type="InterPro" id="IPR018101">
    <property type="entry name" value="Transl_elong_Ts_CS"/>
</dbReference>
<dbReference type="FunFam" id="1.10.286.20:FF:000004">
    <property type="entry name" value="Elongation factor Ts"/>
    <property type="match status" value="1"/>
</dbReference>
<evidence type="ECO:0000256" key="1">
    <source>
        <dbReference type="ARBA" id="ARBA00004496"/>
    </source>
</evidence>
<dbReference type="Gene3D" id="1.10.8.10">
    <property type="entry name" value="DNA helicase RuvA subunit, C-terminal domain"/>
    <property type="match status" value="1"/>
</dbReference>
<dbReference type="HAMAP" id="MF_00050">
    <property type="entry name" value="EF_Ts"/>
    <property type="match status" value="1"/>
</dbReference>
<dbReference type="CDD" id="cd14275">
    <property type="entry name" value="UBA_EF-Ts"/>
    <property type="match status" value="1"/>
</dbReference>
<keyword evidence="5 8" id="KW-0251">Elongation factor</keyword>
<evidence type="ECO:0000256" key="7">
    <source>
        <dbReference type="ARBA" id="ARBA00025453"/>
    </source>
</evidence>
<feature type="region of interest" description="Involved in Mg(2+) ion dislocation from EF-Tu" evidence="8">
    <location>
        <begin position="82"/>
        <end position="85"/>
    </location>
</feature>
<name>A0AAU0F1H1_9FLAO</name>
<dbReference type="Proteomes" id="UP001432059">
    <property type="component" value="Chromosome"/>
</dbReference>
<dbReference type="PROSITE" id="PS01127">
    <property type="entry name" value="EF_TS_2"/>
    <property type="match status" value="1"/>
</dbReference>
<evidence type="ECO:0000313" key="12">
    <source>
        <dbReference type="EMBL" id="WOC51628.1"/>
    </source>
</evidence>
<protein>
    <recommendedName>
        <fullName evidence="3 8">Elongation factor Ts</fullName>
        <shortName evidence="8">EF-Ts</shortName>
    </recommendedName>
</protein>
<dbReference type="SUPFAM" id="SSF54713">
    <property type="entry name" value="Elongation factor Ts (EF-Ts), dimerisation domain"/>
    <property type="match status" value="2"/>
</dbReference>
<dbReference type="InterPro" id="IPR001816">
    <property type="entry name" value="Transl_elong_EFTs/EF1B"/>
</dbReference>
<keyword evidence="13" id="KW-1185">Reference proteome</keyword>
<gene>
    <name evidence="8 12" type="primary">tsf</name>
    <name evidence="12" type="ORF">BPO_0981</name>
</gene>
<organism evidence="12 13">
    <name type="scientific">Bergeyella porcorum</name>
    <dbReference type="NCBI Taxonomy" id="1735111"/>
    <lineage>
        <taxon>Bacteria</taxon>
        <taxon>Pseudomonadati</taxon>
        <taxon>Bacteroidota</taxon>
        <taxon>Flavobacteriia</taxon>
        <taxon>Flavobacteriales</taxon>
        <taxon>Weeksellaceae</taxon>
        <taxon>Bergeyella</taxon>
    </lineage>
</organism>
<comment type="function">
    <text evidence="7 8 9">Associates with the EF-Tu.GDP complex and induces the exchange of GDP to GTP. It remains bound to the aminoacyl-tRNA.EF-Tu.GTP complex up to the GTP hydrolysis stage on the ribosome.</text>
</comment>
<feature type="domain" description="Translation elongation factor EFTs/EF1B dimerisation" evidence="11">
    <location>
        <begin position="230"/>
        <end position="321"/>
    </location>
</feature>